<sequence length="355" mass="38542">MTDDISASRGLAGWLRDNRLSFACTSYQTGLLVLVGSHPEGAVAVSRCAFDRAMGLAWRPGRLYLAGRREIWRLENILPPGEQDDAGHDAVFVPRNAQITGDLDIHEMGVTRGGQIVFVNTAYSCLATPSIRHSFRPLWKPDFISRLTPEDRCHLNGVAFGADGEPAFVTAAGRSDIVGGWRDQRRDGGLIIDVATGATVADGLSMPHSPRLVGRNLFFLESGRGQIVRFNLDTSERRDVAFCPGFLRGLSIHNGHALVTLSKPREETFAGLPIDKQISIGGGTPWCGVMVVELASGNIIEWLRFHGPQSELFDIVAMPEILCPSAVAPRSAEADRMLTFDSLPVLAVRALGEMA</sequence>
<dbReference type="OrthoDB" id="238183at2"/>
<gene>
    <name evidence="2" type="ORF">SKP52_08090</name>
</gene>
<feature type="domain" description="Conserved hypothetical protein CHP03032" evidence="1">
    <location>
        <begin position="11"/>
        <end position="326"/>
    </location>
</feature>
<dbReference type="HOGENOM" id="CLU_024442_0_0_5"/>
<evidence type="ECO:0000313" key="2">
    <source>
        <dbReference type="EMBL" id="AJA08537.1"/>
    </source>
</evidence>
<reference evidence="2 3" key="1">
    <citation type="journal article" date="2015" name="Int. J. Syst. Evol. Microbiol.">
        <title>Description of Sphingopyxis fribergensis sp. nov. - a soil bacterium with the ability to degrade styrene and phenylacetic acid.</title>
        <authorList>
            <person name="Oelschlagel M."/>
            <person name="Ruckert C."/>
            <person name="Kalinowski J."/>
            <person name="Schmidt G."/>
            <person name="Schlomann M."/>
            <person name="Tischler D."/>
        </authorList>
    </citation>
    <scope>NUCLEOTIDE SEQUENCE [LARGE SCALE GENOMIC DNA]</scope>
    <source>
        <strain evidence="2 3">Kp5.2</strain>
    </source>
</reference>
<dbReference type="Proteomes" id="UP000030907">
    <property type="component" value="Chromosome"/>
</dbReference>
<evidence type="ECO:0000313" key="3">
    <source>
        <dbReference type="Proteomes" id="UP000030907"/>
    </source>
</evidence>
<name>A0A0A7PKR6_9SPHN</name>
<dbReference type="InterPro" id="IPR017481">
    <property type="entry name" value="CHP03032"/>
</dbReference>
<dbReference type="STRING" id="1515612.SKP52_08090"/>
<keyword evidence="3" id="KW-1185">Reference proteome</keyword>
<dbReference type="EMBL" id="CP009122">
    <property type="protein sequence ID" value="AJA08537.1"/>
    <property type="molecule type" value="Genomic_DNA"/>
</dbReference>
<dbReference type="SUPFAM" id="SSF63825">
    <property type="entry name" value="YWTD domain"/>
    <property type="match status" value="1"/>
</dbReference>
<protein>
    <submittedName>
        <fullName evidence="2">TIGR03032 family protein</fullName>
    </submittedName>
</protein>
<dbReference type="RefSeq" id="WP_052207966.1">
    <property type="nucleotide sequence ID" value="NZ_CP009122.1"/>
</dbReference>
<dbReference type="Pfam" id="PF16261">
    <property type="entry name" value="DUF4915"/>
    <property type="match status" value="1"/>
</dbReference>
<evidence type="ECO:0000259" key="1">
    <source>
        <dbReference type="Pfam" id="PF16261"/>
    </source>
</evidence>
<proteinExistence type="predicted"/>
<dbReference type="KEGG" id="sphk:SKP52_08090"/>
<organism evidence="2 3">
    <name type="scientific">Sphingopyxis fribergensis</name>
    <dbReference type="NCBI Taxonomy" id="1515612"/>
    <lineage>
        <taxon>Bacteria</taxon>
        <taxon>Pseudomonadati</taxon>
        <taxon>Pseudomonadota</taxon>
        <taxon>Alphaproteobacteria</taxon>
        <taxon>Sphingomonadales</taxon>
        <taxon>Sphingomonadaceae</taxon>
        <taxon>Sphingopyxis</taxon>
    </lineage>
</organism>
<dbReference type="AlphaFoldDB" id="A0A0A7PKR6"/>
<dbReference type="NCBIfam" id="TIGR03032">
    <property type="entry name" value="TIGR03032 family protein"/>
    <property type="match status" value="1"/>
</dbReference>
<accession>A0A0A7PKR6</accession>